<accession>J4GKS4</accession>
<comment type="subcellular location">
    <subcellularLocation>
        <location evidence="1">Nucleus</location>
        <location evidence="1">Nucleolus</location>
    </subcellularLocation>
</comment>
<evidence type="ECO:0000256" key="4">
    <source>
        <dbReference type="ARBA" id="ARBA00022574"/>
    </source>
</evidence>
<dbReference type="AlphaFoldDB" id="J4GKS4"/>
<evidence type="ECO:0000256" key="2">
    <source>
        <dbReference type="ARBA" id="ARBA00010226"/>
    </source>
</evidence>
<dbReference type="GO" id="GO:0034388">
    <property type="term" value="C:Pwp2p-containing subcomplex of 90S preribosome"/>
    <property type="evidence" value="ECO:0007669"/>
    <property type="project" value="TreeGrafter"/>
</dbReference>
<dbReference type="PANTHER" id="PTHR19858:SF0">
    <property type="entry name" value="PERIODIC TRYPTOPHAN PROTEIN 2 HOMOLOG"/>
    <property type="match status" value="1"/>
</dbReference>
<keyword evidence="4 7" id="KW-0853">WD repeat</keyword>
<dbReference type="GeneID" id="24094506"/>
<feature type="repeat" description="WD" evidence="7">
    <location>
        <begin position="185"/>
        <end position="217"/>
    </location>
</feature>
<evidence type="ECO:0000256" key="5">
    <source>
        <dbReference type="ARBA" id="ARBA00022737"/>
    </source>
</evidence>
<gene>
    <name evidence="9" type="ORF">FIBRA_01613</name>
</gene>
<dbReference type="PROSITE" id="PS50294">
    <property type="entry name" value="WD_REPEATS_REGION"/>
    <property type="match status" value="3"/>
</dbReference>
<dbReference type="InterPro" id="IPR019775">
    <property type="entry name" value="WD40_repeat_CS"/>
</dbReference>
<evidence type="ECO:0000259" key="8">
    <source>
        <dbReference type="Pfam" id="PF04003"/>
    </source>
</evidence>
<feature type="repeat" description="WD" evidence="7">
    <location>
        <begin position="341"/>
        <end position="382"/>
    </location>
</feature>
<dbReference type="Gene3D" id="2.130.10.10">
    <property type="entry name" value="YVTN repeat-like/Quinoprotein amine dehydrogenase"/>
    <property type="match status" value="3"/>
</dbReference>
<dbReference type="InterPro" id="IPR007148">
    <property type="entry name" value="SSU_processome_Utp12"/>
</dbReference>
<evidence type="ECO:0000256" key="1">
    <source>
        <dbReference type="ARBA" id="ARBA00004604"/>
    </source>
</evidence>
<dbReference type="SUPFAM" id="SSF50998">
    <property type="entry name" value="Quinoprotein alcohol dehydrogenase-like"/>
    <property type="match status" value="1"/>
</dbReference>
<keyword evidence="3" id="KW-0597">Phosphoprotein</keyword>
<dbReference type="STRING" id="599839.J4GKS4"/>
<evidence type="ECO:0000313" key="9">
    <source>
        <dbReference type="EMBL" id="CCL99595.1"/>
    </source>
</evidence>
<keyword evidence="5" id="KW-0677">Repeat</keyword>
<dbReference type="CDD" id="cd00200">
    <property type="entry name" value="WD40"/>
    <property type="match status" value="1"/>
</dbReference>
<feature type="repeat" description="WD" evidence="7">
    <location>
        <begin position="469"/>
        <end position="500"/>
    </location>
</feature>
<evidence type="ECO:0000256" key="6">
    <source>
        <dbReference type="ARBA" id="ARBA00023242"/>
    </source>
</evidence>
<name>J4GKS4_9APHY</name>
<dbReference type="SMART" id="SM00320">
    <property type="entry name" value="WD40"/>
    <property type="match status" value="12"/>
</dbReference>
<feature type="repeat" description="WD" evidence="7">
    <location>
        <begin position="383"/>
        <end position="424"/>
    </location>
</feature>
<evidence type="ECO:0000256" key="3">
    <source>
        <dbReference type="ARBA" id="ARBA00022553"/>
    </source>
</evidence>
<feature type="repeat" description="WD" evidence="7">
    <location>
        <begin position="141"/>
        <end position="175"/>
    </location>
</feature>
<proteinExistence type="inferred from homology"/>
<dbReference type="RefSeq" id="XP_012178878.1">
    <property type="nucleotide sequence ID" value="XM_012323488.1"/>
</dbReference>
<protein>
    <recommendedName>
        <fullName evidence="8">Small-subunit processome Utp12 domain-containing protein</fullName>
    </recommendedName>
</protein>
<dbReference type="InterPro" id="IPR001680">
    <property type="entry name" value="WD40_rpt"/>
</dbReference>
<dbReference type="FunCoup" id="J4GKS4">
    <property type="interactions" value="365"/>
</dbReference>
<dbReference type="InterPro" id="IPR011047">
    <property type="entry name" value="Quinoprotein_ADH-like_sf"/>
</dbReference>
<sequence>MKANFRFANLCGTVYRQGNILFTPDGNSVLSPVGNRVSVFDLVNNKSRTFPFENRKNIAAVALSPDSNVLVSVDEDGRALLVNYRRGVVLHHFNFHKPVRAIKFSPDGRYIAVTHDSHIQVWRTPNHLIREFAPFDLHRTYTGHHDQVLSIEWSPDSKCFITTSRDMTARLFTVDPVEGFRPKTFAGHRDIVINAYFSADAKTIYTVSRDGAVFTWKAKLSKDDSDSDESVPMASTQTVADSIAHTRWGVHKRNYFNQPGTRVVCSTFHRVSNLLVVGFSSGVFGLWELPGFSNLHTLSISQEKISSVAVNSSGEWLAFGAARLGQLLVWEWQSQSYVLKQQGHFSMMNTLAYAPDGVNLATGGEDGKVKLWNTSSGFCFVTFSEHSAPVSAVEFAKAGQVLFSASLDGTVRAADLVRYRVFRTFTSPTPAQFASLAVDPSGEAVAAGSQDNFEICLWSVQTGKLLDVLAGHTAPVCALAFSPTGNLLASGSWDRTVRLWAVFGRSRAVEPFQVSSDVLAIAFRPDGNEVAVATLDGQLVFFDVVEGKQTGMIDGRRDAAPGRKAGDVRVAPNGGAQTSLCYTADGRCILAGGRSPYVALYDVRAGVLLKRFRTSENLSVDGTQEMLDSRRVTEAGNIDLIDERGDDSDVEVRRGRDEELPGAKRSDLARRRVREEVRTSCVRFAPTGHAWAAATTEGLLIYSLDEDVAFDPVDLALDVTPQSVLSLLSSRSFLPALITAFRLNERALIHRVFSAVPRDDIRLLVRGLPKKYVTALVRCIAEALEGSPRVEFVMAWVTAVLGTHGRYLKEHSGENGSVLRALQKALSEFEALVVNLCEENNATLAFLVDQMKMKQVEESIDVQNAAMLEA</sequence>
<dbReference type="HOGENOM" id="CLU_010458_0_0_1"/>
<dbReference type="OrthoDB" id="3142434at2759"/>
<dbReference type="Proteomes" id="UP000006352">
    <property type="component" value="Unassembled WGS sequence"/>
</dbReference>
<comment type="similarity">
    <text evidence="2">Belongs to the WD repeat PWP2 family.</text>
</comment>
<dbReference type="GO" id="GO:0032040">
    <property type="term" value="C:small-subunit processome"/>
    <property type="evidence" value="ECO:0007669"/>
    <property type="project" value="TreeGrafter"/>
</dbReference>
<evidence type="ECO:0000313" key="10">
    <source>
        <dbReference type="Proteomes" id="UP000006352"/>
    </source>
</evidence>
<dbReference type="InterPro" id="IPR027145">
    <property type="entry name" value="PWP2"/>
</dbReference>
<dbReference type="Pfam" id="PF00400">
    <property type="entry name" value="WD40"/>
    <property type="match status" value="5"/>
</dbReference>
<dbReference type="PANTHER" id="PTHR19858">
    <property type="entry name" value="WD40 REPEAT PROTEIN"/>
    <property type="match status" value="1"/>
</dbReference>
<dbReference type="Pfam" id="PF04003">
    <property type="entry name" value="Utp12"/>
    <property type="match status" value="1"/>
</dbReference>
<dbReference type="PROSITE" id="PS50082">
    <property type="entry name" value="WD_REPEATS_2"/>
    <property type="match status" value="5"/>
</dbReference>
<dbReference type="InParanoid" id="J4GKS4"/>
<dbReference type="InterPro" id="IPR036322">
    <property type="entry name" value="WD40_repeat_dom_sf"/>
</dbReference>
<dbReference type="GO" id="GO:0000028">
    <property type="term" value="P:ribosomal small subunit assembly"/>
    <property type="evidence" value="ECO:0007669"/>
    <property type="project" value="TreeGrafter"/>
</dbReference>
<dbReference type="FunFam" id="2.130.10.10:FF:000602">
    <property type="entry name" value="Periodic tryptophan protein 2"/>
    <property type="match status" value="1"/>
</dbReference>
<keyword evidence="6" id="KW-0539">Nucleus</keyword>
<dbReference type="SUPFAM" id="SSF50978">
    <property type="entry name" value="WD40 repeat-like"/>
    <property type="match status" value="1"/>
</dbReference>
<dbReference type="FunFam" id="2.130.10.10:FF:000938">
    <property type="entry name" value="Probable periodic tryptophan protein PWP2"/>
    <property type="match status" value="1"/>
</dbReference>
<dbReference type="PROSITE" id="PS00678">
    <property type="entry name" value="WD_REPEATS_1"/>
    <property type="match status" value="1"/>
</dbReference>
<feature type="domain" description="Small-subunit processome Utp12" evidence="8">
    <location>
        <begin position="744"/>
        <end position="848"/>
    </location>
</feature>
<dbReference type="GO" id="GO:0000462">
    <property type="term" value="P:maturation of SSU-rRNA from tricistronic rRNA transcript (SSU-rRNA, 5.8S rRNA, LSU-rRNA)"/>
    <property type="evidence" value="ECO:0007669"/>
    <property type="project" value="TreeGrafter"/>
</dbReference>
<reference evidence="9 10" key="1">
    <citation type="journal article" date="2012" name="Appl. Environ. Microbiol.">
        <title>Short-read sequencing for genomic analysis of the brown rot fungus Fibroporia radiculosa.</title>
        <authorList>
            <person name="Tang J.D."/>
            <person name="Perkins A.D."/>
            <person name="Sonstegard T.S."/>
            <person name="Schroeder S.G."/>
            <person name="Burgess S.C."/>
            <person name="Diehl S.V."/>
        </authorList>
    </citation>
    <scope>NUCLEOTIDE SEQUENCE [LARGE SCALE GENOMIC DNA]</scope>
    <source>
        <strain evidence="9 10">TFFH 294</strain>
    </source>
</reference>
<organism evidence="9 10">
    <name type="scientific">Fibroporia radiculosa</name>
    <dbReference type="NCBI Taxonomy" id="599839"/>
    <lineage>
        <taxon>Eukaryota</taxon>
        <taxon>Fungi</taxon>
        <taxon>Dikarya</taxon>
        <taxon>Basidiomycota</taxon>
        <taxon>Agaricomycotina</taxon>
        <taxon>Agaricomycetes</taxon>
        <taxon>Polyporales</taxon>
        <taxon>Fibroporiaceae</taxon>
        <taxon>Fibroporia</taxon>
    </lineage>
</organism>
<dbReference type="EMBL" id="HE796942">
    <property type="protein sequence ID" value="CCL99595.1"/>
    <property type="molecule type" value="Genomic_DNA"/>
</dbReference>
<keyword evidence="10" id="KW-1185">Reference proteome</keyword>
<dbReference type="InterPro" id="IPR015943">
    <property type="entry name" value="WD40/YVTN_repeat-like_dom_sf"/>
</dbReference>
<evidence type="ECO:0000256" key="7">
    <source>
        <dbReference type="PROSITE-ProRule" id="PRU00221"/>
    </source>
</evidence>